<evidence type="ECO:0000313" key="1">
    <source>
        <dbReference type="EMBL" id="RUS90320.1"/>
    </source>
</evidence>
<organism evidence="1 2">
    <name type="scientific">Elysia chlorotica</name>
    <name type="common">Eastern emerald elysia</name>
    <name type="synonym">Sea slug</name>
    <dbReference type="NCBI Taxonomy" id="188477"/>
    <lineage>
        <taxon>Eukaryota</taxon>
        <taxon>Metazoa</taxon>
        <taxon>Spiralia</taxon>
        <taxon>Lophotrochozoa</taxon>
        <taxon>Mollusca</taxon>
        <taxon>Gastropoda</taxon>
        <taxon>Heterobranchia</taxon>
        <taxon>Euthyneura</taxon>
        <taxon>Panpulmonata</taxon>
        <taxon>Sacoglossa</taxon>
        <taxon>Placobranchoidea</taxon>
        <taxon>Plakobranchidae</taxon>
        <taxon>Elysia</taxon>
    </lineage>
</organism>
<evidence type="ECO:0000313" key="2">
    <source>
        <dbReference type="Proteomes" id="UP000271974"/>
    </source>
</evidence>
<protein>
    <submittedName>
        <fullName evidence="1">Uncharacterized protein</fullName>
    </submittedName>
</protein>
<name>A0A3S1BWD1_ELYCH</name>
<dbReference type="EMBL" id="RQTK01000035">
    <property type="protein sequence ID" value="RUS90320.1"/>
    <property type="molecule type" value="Genomic_DNA"/>
</dbReference>
<feature type="non-terminal residue" evidence="1">
    <location>
        <position position="128"/>
    </location>
</feature>
<dbReference type="AlphaFoldDB" id="A0A3S1BWD1"/>
<sequence length="128" mass="14123">LFGWRCLVELESVQQVGELTQIYLTVLSAGRGLDEEVDLLVRELAVSGGLDLLESGPRLLRVQLSTVVGVQLFELGHNLLGAACHYSLLPHARAEHLELPDAELPVHVLVECLKHHVRLGVVQPELRL</sequence>
<proteinExistence type="predicted"/>
<accession>A0A3S1BWD1</accession>
<dbReference type="Proteomes" id="UP000271974">
    <property type="component" value="Unassembled WGS sequence"/>
</dbReference>
<keyword evidence="2" id="KW-1185">Reference proteome</keyword>
<comment type="caution">
    <text evidence="1">The sequence shown here is derived from an EMBL/GenBank/DDBJ whole genome shotgun (WGS) entry which is preliminary data.</text>
</comment>
<reference evidence="1 2" key="1">
    <citation type="submission" date="2019-01" db="EMBL/GenBank/DDBJ databases">
        <title>A draft genome assembly of the solar-powered sea slug Elysia chlorotica.</title>
        <authorList>
            <person name="Cai H."/>
            <person name="Li Q."/>
            <person name="Fang X."/>
            <person name="Li J."/>
            <person name="Curtis N.E."/>
            <person name="Altenburger A."/>
            <person name="Shibata T."/>
            <person name="Feng M."/>
            <person name="Maeda T."/>
            <person name="Schwartz J.A."/>
            <person name="Shigenobu S."/>
            <person name="Lundholm N."/>
            <person name="Nishiyama T."/>
            <person name="Yang H."/>
            <person name="Hasebe M."/>
            <person name="Li S."/>
            <person name="Pierce S.K."/>
            <person name="Wang J."/>
        </authorList>
    </citation>
    <scope>NUCLEOTIDE SEQUENCE [LARGE SCALE GENOMIC DNA]</scope>
    <source>
        <strain evidence="1">EC2010</strain>
        <tissue evidence="1">Whole organism of an adult</tissue>
    </source>
</reference>
<feature type="non-terminal residue" evidence="1">
    <location>
        <position position="1"/>
    </location>
</feature>
<gene>
    <name evidence="1" type="ORF">EGW08_001918</name>
</gene>